<dbReference type="OrthoDB" id="5735475at2"/>
<dbReference type="SUPFAM" id="SSF55961">
    <property type="entry name" value="Bet v1-like"/>
    <property type="match status" value="1"/>
</dbReference>
<comment type="caution">
    <text evidence="1">The sequence shown here is derived from an EMBL/GenBank/DDBJ whole genome shotgun (WGS) entry which is preliminary data.</text>
</comment>
<dbReference type="InterPro" id="IPR023393">
    <property type="entry name" value="START-like_dom_sf"/>
</dbReference>
<name>A0A370X0H7_9GAMM</name>
<dbReference type="Proteomes" id="UP000255334">
    <property type="component" value="Unassembled WGS sequence"/>
</dbReference>
<keyword evidence="2" id="KW-1185">Reference proteome</keyword>
<evidence type="ECO:0000313" key="2">
    <source>
        <dbReference type="Proteomes" id="UP000255334"/>
    </source>
</evidence>
<dbReference type="EMBL" id="QRBF01000006">
    <property type="protein sequence ID" value="RDS81918.1"/>
    <property type="molecule type" value="Genomic_DNA"/>
</dbReference>
<protein>
    <submittedName>
        <fullName evidence="1">ATPase</fullName>
    </submittedName>
</protein>
<evidence type="ECO:0000313" key="1">
    <source>
        <dbReference type="EMBL" id="RDS81918.1"/>
    </source>
</evidence>
<dbReference type="AlphaFoldDB" id="A0A370X0H7"/>
<reference evidence="1 2" key="1">
    <citation type="submission" date="2018-07" db="EMBL/GenBank/DDBJ databases">
        <title>Dyella monticola sp. nov. and Dyella psychrodurans sp. nov. isolated from monsoon evergreen broad-leaved forest soil of Dinghu Mountain, China.</title>
        <authorList>
            <person name="Gao Z."/>
            <person name="Qiu L."/>
        </authorList>
    </citation>
    <scope>NUCLEOTIDE SEQUENCE [LARGE SCALE GENOMIC DNA]</scope>
    <source>
        <strain evidence="1 2">4MSK11</strain>
    </source>
</reference>
<accession>A0A370X0H7</accession>
<dbReference type="Gene3D" id="3.30.530.20">
    <property type="match status" value="1"/>
</dbReference>
<gene>
    <name evidence="1" type="ORF">DWU99_15985</name>
</gene>
<sequence length="171" mass="17901">MLVAGLAAASAARADVVTADAAGFQIKNTLTINSTPDKVYAALSRIDQWWNPQHTFSGKSANLSLQTRAGGCFCEKLADGGSVQHMLVIYAAPGHELRLNGALGPLQTEAATGVLTLSLKAKGGATELTEIYTVSGWTKGGWGDWASGVDAVLLEQITRLKGYVETGKPVQ</sequence>
<proteinExistence type="predicted"/>
<organism evidence="1 2">
    <name type="scientific">Dyella psychrodurans</name>
    <dbReference type="NCBI Taxonomy" id="1927960"/>
    <lineage>
        <taxon>Bacteria</taxon>
        <taxon>Pseudomonadati</taxon>
        <taxon>Pseudomonadota</taxon>
        <taxon>Gammaproteobacteria</taxon>
        <taxon>Lysobacterales</taxon>
        <taxon>Rhodanobacteraceae</taxon>
        <taxon>Dyella</taxon>
    </lineage>
</organism>